<reference evidence="9 10" key="1">
    <citation type="submission" date="2022-12" db="EMBL/GenBank/DDBJ databases">
        <title>Chromosome-level genome of Tegillarca granosa.</title>
        <authorList>
            <person name="Kim J."/>
        </authorList>
    </citation>
    <scope>NUCLEOTIDE SEQUENCE [LARGE SCALE GENOMIC DNA]</scope>
    <source>
        <strain evidence="9">Teg-2019</strain>
        <tissue evidence="9">Adductor muscle</tissue>
    </source>
</reference>
<dbReference type="InterPro" id="IPR050352">
    <property type="entry name" value="ABCG_transporters"/>
</dbReference>
<evidence type="ECO:0000313" key="10">
    <source>
        <dbReference type="Proteomes" id="UP001217089"/>
    </source>
</evidence>
<evidence type="ECO:0000256" key="4">
    <source>
        <dbReference type="ARBA" id="ARBA00022692"/>
    </source>
</evidence>
<dbReference type="EMBL" id="JARBDR010000214">
    <property type="protein sequence ID" value="KAJ8319352.1"/>
    <property type="molecule type" value="Genomic_DNA"/>
</dbReference>
<dbReference type="SUPFAM" id="SSF52540">
    <property type="entry name" value="P-loop containing nucleoside triphosphate hydrolases"/>
    <property type="match status" value="1"/>
</dbReference>
<comment type="subcellular location">
    <subcellularLocation>
        <location evidence="1">Membrane</location>
        <topology evidence="1">Multi-pass membrane protein</topology>
    </subcellularLocation>
</comment>
<feature type="transmembrane region" description="Helical" evidence="7">
    <location>
        <begin position="585"/>
        <end position="604"/>
    </location>
</feature>
<sequence length="610" mass="68694">MATLLDILAGRKNKENFSGKLLIEGLPPPDNFKCTVGYVAQNDALMGTLTVRENLEFSAALRLPSSVYNAERRKIVEHVINELGLHHCADAKMLLLTLVGNKFIPGVSGGERKRTCIGMELIISPKILFLDEPTTGLDANAASAVMLLLKGLALKGTTIVFTIYQPRYSIYRLFDHLTLLSRGETVYHGPAVNALDFFHNIGYDIQDHNNPADFFLDVINGDISTFYANNANKCDAVLYVEEMLSDIAERLEKQDELVHIKLVDGYKKSPIYSNMSIHRLHDTLKKVLFDYEQNSREVTDLKQQRSGFTNGFIQRFGVIAAATLKNNLRNPMGFISQAAAMTIFACVVGAIYWQIQTDCKSGLQNRKVIVLHSSFVTPKQSNLAKVFLKVGVFFLILMYLTLMNLSAIDLFISERPILVHESACRIHKVFSYFFAFIICDVIPNRLIPDVIFTVIAYFMIGFDKDVEKFFFFLLTIFLFSMAGAGVAYFFSSAFGPYANTNLVVAVVFVIMLVFGGFFVNTDSVPDWLEWIKWISIFRYGLKATTNFGIDKECHNPCSCNGPSGNDYLKSQDIAYVTVWDKWQNIVALGVMSLLFFLLTFIVLLRVKKIK</sequence>
<gene>
    <name evidence="9" type="ORF">KUTeg_004443</name>
</gene>
<protein>
    <recommendedName>
        <fullName evidence="8">ABC transporter domain-containing protein</fullName>
    </recommendedName>
</protein>
<feature type="transmembrane region" description="Helical" evidence="7">
    <location>
        <begin position="432"/>
        <end position="457"/>
    </location>
</feature>
<dbReference type="Pfam" id="PF01061">
    <property type="entry name" value="ABC2_membrane"/>
    <property type="match status" value="1"/>
</dbReference>
<keyword evidence="3" id="KW-0813">Transport</keyword>
<evidence type="ECO:0000256" key="7">
    <source>
        <dbReference type="SAM" id="Phobius"/>
    </source>
</evidence>
<evidence type="ECO:0000259" key="8">
    <source>
        <dbReference type="PROSITE" id="PS50893"/>
    </source>
</evidence>
<keyword evidence="4 7" id="KW-0812">Transmembrane</keyword>
<comment type="caution">
    <text evidence="9">The sequence shown here is derived from an EMBL/GenBank/DDBJ whole genome shotgun (WGS) entry which is preliminary data.</text>
</comment>
<keyword evidence="10" id="KW-1185">Reference proteome</keyword>
<evidence type="ECO:0000256" key="5">
    <source>
        <dbReference type="ARBA" id="ARBA00022989"/>
    </source>
</evidence>
<feature type="transmembrane region" description="Helical" evidence="7">
    <location>
        <begin position="502"/>
        <end position="519"/>
    </location>
</feature>
<feature type="transmembrane region" description="Helical" evidence="7">
    <location>
        <begin position="386"/>
        <end position="412"/>
    </location>
</feature>
<feature type="transmembrane region" description="Helical" evidence="7">
    <location>
        <begin position="334"/>
        <end position="355"/>
    </location>
</feature>
<dbReference type="PANTHER" id="PTHR48041">
    <property type="entry name" value="ABC TRANSPORTER G FAMILY MEMBER 28"/>
    <property type="match status" value="1"/>
</dbReference>
<name>A0ABQ9FRP6_TEGGR</name>
<accession>A0ABQ9FRP6</accession>
<feature type="domain" description="ABC transporter" evidence="8">
    <location>
        <begin position="2"/>
        <end position="207"/>
    </location>
</feature>
<feature type="transmembrane region" description="Helical" evidence="7">
    <location>
        <begin position="469"/>
        <end position="490"/>
    </location>
</feature>
<comment type="similarity">
    <text evidence="2">Belongs to the ABC transporter superfamily. ABCG family. Eye pigment precursor importer (TC 3.A.1.204) subfamily.</text>
</comment>
<evidence type="ECO:0000313" key="9">
    <source>
        <dbReference type="EMBL" id="KAJ8319352.1"/>
    </source>
</evidence>
<dbReference type="Pfam" id="PF00005">
    <property type="entry name" value="ABC_tran"/>
    <property type="match status" value="1"/>
</dbReference>
<dbReference type="Gene3D" id="3.40.50.300">
    <property type="entry name" value="P-loop containing nucleotide triphosphate hydrolases"/>
    <property type="match status" value="1"/>
</dbReference>
<dbReference type="Proteomes" id="UP001217089">
    <property type="component" value="Unassembled WGS sequence"/>
</dbReference>
<evidence type="ECO:0000256" key="2">
    <source>
        <dbReference type="ARBA" id="ARBA00005814"/>
    </source>
</evidence>
<dbReference type="InterPro" id="IPR027417">
    <property type="entry name" value="P-loop_NTPase"/>
</dbReference>
<evidence type="ECO:0000256" key="6">
    <source>
        <dbReference type="ARBA" id="ARBA00023136"/>
    </source>
</evidence>
<organism evidence="9 10">
    <name type="scientific">Tegillarca granosa</name>
    <name type="common">Malaysian cockle</name>
    <name type="synonym">Anadara granosa</name>
    <dbReference type="NCBI Taxonomy" id="220873"/>
    <lineage>
        <taxon>Eukaryota</taxon>
        <taxon>Metazoa</taxon>
        <taxon>Spiralia</taxon>
        <taxon>Lophotrochozoa</taxon>
        <taxon>Mollusca</taxon>
        <taxon>Bivalvia</taxon>
        <taxon>Autobranchia</taxon>
        <taxon>Pteriomorphia</taxon>
        <taxon>Arcoida</taxon>
        <taxon>Arcoidea</taxon>
        <taxon>Arcidae</taxon>
        <taxon>Tegillarca</taxon>
    </lineage>
</organism>
<evidence type="ECO:0000256" key="1">
    <source>
        <dbReference type="ARBA" id="ARBA00004141"/>
    </source>
</evidence>
<dbReference type="PROSITE" id="PS50893">
    <property type="entry name" value="ABC_TRANSPORTER_2"/>
    <property type="match status" value="1"/>
</dbReference>
<dbReference type="InterPro" id="IPR013525">
    <property type="entry name" value="ABC2_TM"/>
</dbReference>
<keyword evidence="6 7" id="KW-0472">Membrane</keyword>
<dbReference type="InterPro" id="IPR003439">
    <property type="entry name" value="ABC_transporter-like_ATP-bd"/>
</dbReference>
<dbReference type="PANTHER" id="PTHR48041:SF116">
    <property type="entry name" value="PROTEIN BROWN"/>
    <property type="match status" value="1"/>
</dbReference>
<keyword evidence="5 7" id="KW-1133">Transmembrane helix</keyword>
<evidence type="ECO:0000256" key="3">
    <source>
        <dbReference type="ARBA" id="ARBA00022448"/>
    </source>
</evidence>
<proteinExistence type="inferred from homology"/>